<keyword evidence="2" id="KW-1185">Reference proteome</keyword>
<proteinExistence type="predicted"/>
<comment type="caution">
    <text evidence="1">The sequence shown here is derived from an EMBL/GenBank/DDBJ whole genome shotgun (WGS) entry which is preliminary data.</text>
</comment>
<dbReference type="EMBL" id="JASEJX010000013">
    <property type="protein sequence ID" value="KAK4517979.1"/>
    <property type="molecule type" value="Genomic_DNA"/>
</dbReference>
<sequence>MASFNTTRVYLNTKKPKYGEPIVIYRVPVPLVNESFYFNQEAIQATVYYKHHNTSVHKESDIASIHLTNKRLILLSQSTSIAPTDMNHFDTCEMQLSDFQSLKSDSRMHKRRMRFDIETIRNETIRIDIKFKNKKDANRRESLKEYIKMATSAIAASQTRNYSQPLQQTQQDNLPSYFEATHNTTAQTTATATATAAAPPAYS</sequence>
<dbReference type="RefSeq" id="XP_064684645.1">
    <property type="nucleotide sequence ID" value="XM_064820725.1"/>
</dbReference>
<reference evidence="1 2" key="1">
    <citation type="submission" date="2022-11" db="EMBL/GenBank/DDBJ databases">
        <title>Mucor velutinosus strain NIH1002 WGS.</title>
        <authorList>
            <person name="Subramanian P."/>
            <person name="Mullikin J.C."/>
            <person name="Segre J.A."/>
            <person name="Zelazny A.M."/>
        </authorList>
    </citation>
    <scope>NUCLEOTIDE SEQUENCE [LARGE SCALE GENOMIC DNA]</scope>
    <source>
        <strain evidence="1 2">NIH1002</strain>
    </source>
</reference>
<evidence type="ECO:0000313" key="2">
    <source>
        <dbReference type="Proteomes" id="UP001304243"/>
    </source>
</evidence>
<dbReference type="Proteomes" id="UP001304243">
    <property type="component" value="Unassembled WGS sequence"/>
</dbReference>
<dbReference type="GeneID" id="89945030"/>
<gene>
    <name evidence="1" type="ORF">ATC70_001328</name>
</gene>
<protein>
    <submittedName>
        <fullName evidence="1">Uncharacterized protein</fullName>
    </submittedName>
</protein>
<organism evidence="1 2">
    <name type="scientific">Mucor velutinosus</name>
    <dbReference type="NCBI Taxonomy" id="708070"/>
    <lineage>
        <taxon>Eukaryota</taxon>
        <taxon>Fungi</taxon>
        <taxon>Fungi incertae sedis</taxon>
        <taxon>Mucoromycota</taxon>
        <taxon>Mucoromycotina</taxon>
        <taxon>Mucoromycetes</taxon>
        <taxon>Mucorales</taxon>
        <taxon>Mucorineae</taxon>
        <taxon>Mucoraceae</taxon>
        <taxon>Mucor</taxon>
    </lineage>
</organism>
<dbReference type="AlphaFoldDB" id="A0AAN7DJS4"/>
<name>A0AAN7DJS4_9FUNG</name>
<accession>A0AAN7DJS4</accession>
<evidence type="ECO:0000313" key="1">
    <source>
        <dbReference type="EMBL" id="KAK4517979.1"/>
    </source>
</evidence>